<reference evidence="1 2" key="1">
    <citation type="submission" date="2020-08" db="EMBL/GenBank/DDBJ databases">
        <title>Genomic Encyclopedia of Type Strains, Phase III (KMG-III): the genomes of soil and plant-associated and newly described type strains.</title>
        <authorList>
            <person name="Whitman W."/>
        </authorList>
    </citation>
    <scope>NUCLEOTIDE SEQUENCE [LARGE SCALE GENOMIC DNA]</scope>
    <source>
        <strain evidence="1 2">CECT 3273</strain>
    </source>
</reference>
<evidence type="ECO:0000313" key="2">
    <source>
        <dbReference type="Proteomes" id="UP000579523"/>
    </source>
</evidence>
<dbReference type="RefSeq" id="WP_184821970.1">
    <property type="nucleotide sequence ID" value="NZ_BMTK01000014.1"/>
</dbReference>
<dbReference type="EMBL" id="JACHJI010000005">
    <property type="protein sequence ID" value="MBB4899394.1"/>
    <property type="molecule type" value="Genomic_DNA"/>
</dbReference>
<dbReference type="AlphaFoldDB" id="A0A7W7LZL6"/>
<keyword evidence="2" id="KW-1185">Reference proteome</keyword>
<evidence type="ECO:0000313" key="1">
    <source>
        <dbReference type="EMBL" id="MBB4899394.1"/>
    </source>
</evidence>
<protein>
    <submittedName>
        <fullName evidence="1">Uncharacterized protein</fullName>
    </submittedName>
</protein>
<sequence>MGAADCVIRNFDDQITGYNKALNQMRRTLNALPEPERTAVEDAARELRKARSAAAFIPVDGLTIRSARDQH</sequence>
<proteinExistence type="predicted"/>
<accession>A0A7W7LZL6</accession>
<comment type="caution">
    <text evidence="1">The sequence shown here is derived from an EMBL/GenBank/DDBJ whole genome shotgun (WGS) entry which is preliminary data.</text>
</comment>
<organism evidence="1 2">
    <name type="scientific">Streptomyces griseomycini</name>
    <dbReference type="NCBI Taxonomy" id="66895"/>
    <lineage>
        <taxon>Bacteria</taxon>
        <taxon>Bacillati</taxon>
        <taxon>Actinomycetota</taxon>
        <taxon>Actinomycetes</taxon>
        <taxon>Kitasatosporales</taxon>
        <taxon>Streptomycetaceae</taxon>
        <taxon>Streptomyces</taxon>
    </lineage>
</organism>
<dbReference type="Proteomes" id="UP000579523">
    <property type="component" value="Unassembled WGS sequence"/>
</dbReference>
<name>A0A7W7LZL6_9ACTN</name>
<gene>
    <name evidence="1" type="ORF">FHS37_003454</name>
</gene>